<feature type="region of interest" description="Disordered" evidence="1">
    <location>
        <begin position="947"/>
        <end position="982"/>
    </location>
</feature>
<feature type="compositionally biased region" description="Basic and acidic residues" evidence="1">
    <location>
        <begin position="142"/>
        <end position="157"/>
    </location>
</feature>
<feature type="compositionally biased region" description="Low complexity" evidence="1">
    <location>
        <begin position="1367"/>
        <end position="1378"/>
    </location>
</feature>
<feature type="compositionally biased region" description="Low complexity" evidence="1">
    <location>
        <begin position="427"/>
        <end position="439"/>
    </location>
</feature>
<feature type="compositionally biased region" description="Polar residues" evidence="1">
    <location>
        <begin position="1379"/>
        <end position="1391"/>
    </location>
</feature>
<feature type="compositionally biased region" description="Polar residues" evidence="1">
    <location>
        <begin position="1266"/>
        <end position="1276"/>
    </location>
</feature>
<feature type="region of interest" description="Disordered" evidence="1">
    <location>
        <begin position="135"/>
        <end position="723"/>
    </location>
</feature>
<feature type="compositionally biased region" description="Polar residues" evidence="1">
    <location>
        <begin position="2036"/>
        <end position="2056"/>
    </location>
</feature>
<accession>A0A316YT73</accession>
<feature type="compositionally biased region" description="Low complexity" evidence="1">
    <location>
        <begin position="295"/>
        <end position="307"/>
    </location>
</feature>
<feature type="region of interest" description="Disordered" evidence="1">
    <location>
        <begin position="1954"/>
        <end position="2165"/>
    </location>
</feature>
<feature type="compositionally biased region" description="Basic and acidic residues" evidence="1">
    <location>
        <begin position="1162"/>
        <end position="1192"/>
    </location>
</feature>
<feature type="compositionally biased region" description="Basic and acidic residues" evidence="1">
    <location>
        <begin position="1876"/>
        <end position="1891"/>
    </location>
</feature>
<feature type="compositionally biased region" description="Basic and acidic residues" evidence="1">
    <location>
        <begin position="857"/>
        <end position="869"/>
    </location>
</feature>
<feature type="region of interest" description="Disordered" evidence="1">
    <location>
        <begin position="763"/>
        <end position="881"/>
    </location>
</feature>
<feature type="compositionally biased region" description="Polar residues" evidence="1">
    <location>
        <begin position="1335"/>
        <end position="1348"/>
    </location>
</feature>
<dbReference type="GeneID" id="37041758"/>
<evidence type="ECO:0000256" key="1">
    <source>
        <dbReference type="SAM" id="MobiDB-lite"/>
    </source>
</evidence>
<proteinExistence type="predicted"/>
<name>A0A316YT73_9BASI</name>
<feature type="compositionally biased region" description="Basic and acidic residues" evidence="1">
    <location>
        <begin position="1799"/>
        <end position="1823"/>
    </location>
</feature>
<evidence type="ECO:0000256" key="2">
    <source>
        <dbReference type="SAM" id="SignalP"/>
    </source>
</evidence>
<keyword evidence="4" id="KW-1185">Reference proteome</keyword>
<feature type="compositionally biased region" description="Gly residues" evidence="1">
    <location>
        <begin position="617"/>
        <end position="627"/>
    </location>
</feature>
<feature type="compositionally biased region" description="Polar residues" evidence="1">
    <location>
        <begin position="1307"/>
        <end position="1328"/>
    </location>
</feature>
<feature type="chain" id="PRO_5016258866" evidence="2">
    <location>
        <begin position="21"/>
        <end position="2186"/>
    </location>
</feature>
<feature type="compositionally biased region" description="Low complexity" evidence="1">
    <location>
        <begin position="181"/>
        <end position="192"/>
    </location>
</feature>
<feature type="compositionally biased region" description="Polar residues" evidence="1">
    <location>
        <begin position="1455"/>
        <end position="1475"/>
    </location>
</feature>
<feature type="compositionally biased region" description="Basic residues" evidence="1">
    <location>
        <begin position="1664"/>
        <end position="1679"/>
    </location>
</feature>
<organism evidence="3 4">
    <name type="scientific">Acaromyces ingoldii</name>
    <dbReference type="NCBI Taxonomy" id="215250"/>
    <lineage>
        <taxon>Eukaryota</taxon>
        <taxon>Fungi</taxon>
        <taxon>Dikarya</taxon>
        <taxon>Basidiomycota</taxon>
        <taxon>Ustilaginomycotina</taxon>
        <taxon>Exobasidiomycetes</taxon>
        <taxon>Exobasidiales</taxon>
        <taxon>Cryptobasidiaceae</taxon>
        <taxon>Acaromyces</taxon>
    </lineage>
</organism>
<feature type="compositionally biased region" description="Basic and acidic residues" evidence="1">
    <location>
        <begin position="690"/>
        <end position="700"/>
    </location>
</feature>
<dbReference type="RefSeq" id="XP_025379958.1">
    <property type="nucleotide sequence ID" value="XM_025519842.1"/>
</dbReference>
<feature type="compositionally biased region" description="Polar residues" evidence="1">
    <location>
        <begin position="1854"/>
        <end position="1863"/>
    </location>
</feature>
<feature type="compositionally biased region" description="Low complexity" evidence="1">
    <location>
        <begin position="81"/>
        <end position="110"/>
    </location>
</feature>
<feature type="region of interest" description="Disordered" evidence="1">
    <location>
        <begin position="1026"/>
        <end position="1834"/>
    </location>
</feature>
<feature type="compositionally biased region" description="Polar residues" evidence="1">
    <location>
        <begin position="1283"/>
        <end position="1293"/>
    </location>
</feature>
<feature type="compositionally biased region" description="Low complexity" evidence="1">
    <location>
        <begin position="785"/>
        <end position="805"/>
    </location>
</feature>
<keyword evidence="2" id="KW-0732">Signal</keyword>
<reference evidence="3 4" key="1">
    <citation type="journal article" date="2018" name="Mol. Biol. Evol.">
        <title>Broad Genomic Sampling Reveals a Smut Pathogenic Ancestry of the Fungal Clade Ustilaginomycotina.</title>
        <authorList>
            <person name="Kijpornyongpan T."/>
            <person name="Mondo S.J."/>
            <person name="Barry K."/>
            <person name="Sandor L."/>
            <person name="Lee J."/>
            <person name="Lipzen A."/>
            <person name="Pangilinan J."/>
            <person name="LaButti K."/>
            <person name="Hainaut M."/>
            <person name="Henrissat B."/>
            <person name="Grigoriev I.V."/>
            <person name="Spatafora J.W."/>
            <person name="Aime M.C."/>
        </authorList>
    </citation>
    <scope>NUCLEOTIDE SEQUENCE [LARGE SCALE GENOMIC DNA]</scope>
    <source>
        <strain evidence="3 4">MCA 4198</strain>
    </source>
</reference>
<feature type="compositionally biased region" description="Basic and acidic residues" evidence="1">
    <location>
        <begin position="1589"/>
        <end position="1603"/>
    </location>
</feature>
<feature type="compositionally biased region" description="Basic and acidic residues" evidence="1">
    <location>
        <begin position="1494"/>
        <end position="1504"/>
    </location>
</feature>
<gene>
    <name evidence="3" type="ORF">FA10DRAFT_257190</name>
</gene>
<dbReference type="Proteomes" id="UP000245768">
    <property type="component" value="Unassembled WGS sequence"/>
</dbReference>
<dbReference type="InParanoid" id="A0A316YT73"/>
<feature type="compositionally biased region" description="Gly residues" evidence="1">
    <location>
        <begin position="494"/>
        <end position="504"/>
    </location>
</feature>
<feature type="compositionally biased region" description="Acidic residues" evidence="1">
    <location>
        <begin position="767"/>
        <end position="778"/>
    </location>
</feature>
<feature type="compositionally biased region" description="Polar residues" evidence="1">
    <location>
        <begin position="672"/>
        <end position="689"/>
    </location>
</feature>
<feature type="compositionally biased region" description="Low complexity" evidence="1">
    <location>
        <begin position="828"/>
        <end position="839"/>
    </location>
</feature>
<feature type="compositionally biased region" description="Polar residues" evidence="1">
    <location>
        <begin position="440"/>
        <end position="449"/>
    </location>
</feature>
<feature type="compositionally biased region" description="Polar residues" evidence="1">
    <location>
        <begin position="524"/>
        <end position="537"/>
    </location>
</feature>
<feature type="compositionally biased region" description="Gly residues" evidence="1">
    <location>
        <begin position="417"/>
        <end position="426"/>
    </location>
</feature>
<feature type="compositionally biased region" description="Low complexity" evidence="1">
    <location>
        <begin position="1076"/>
        <end position="1094"/>
    </location>
</feature>
<feature type="compositionally biased region" description="Basic and acidic residues" evidence="1">
    <location>
        <begin position="1126"/>
        <end position="1137"/>
    </location>
</feature>
<feature type="compositionally biased region" description="Acidic residues" evidence="1">
    <location>
        <begin position="1095"/>
        <end position="1105"/>
    </location>
</feature>
<feature type="compositionally biased region" description="Low complexity" evidence="1">
    <location>
        <begin position="1411"/>
        <end position="1420"/>
    </location>
</feature>
<feature type="compositionally biased region" description="Polar residues" evidence="1">
    <location>
        <begin position="1151"/>
        <end position="1160"/>
    </location>
</feature>
<feature type="compositionally biased region" description="Basic and acidic residues" evidence="1">
    <location>
        <begin position="1519"/>
        <end position="1531"/>
    </location>
</feature>
<feature type="region of interest" description="Disordered" evidence="1">
    <location>
        <begin position="68"/>
        <end position="122"/>
    </location>
</feature>
<feature type="compositionally biased region" description="Low complexity" evidence="1">
    <location>
        <begin position="573"/>
        <end position="602"/>
    </location>
</feature>
<feature type="compositionally biased region" description="Low complexity" evidence="1">
    <location>
        <begin position="388"/>
        <end position="407"/>
    </location>
</feature>
<feature type="compositionally biased region" description="Low complexity" evidence="1">
    <location>
        <begin position="505"/>
        <end position="523"/>
    </location>
</feature>
<feature type="compositionally biased region" description="Low complexity" evidence="1">
    <location>
        <begin position="1204"/>
        <end position="1214"/>
    </location>
</feature>
<feature type="compositionally biased region" description="Basic residues" evidence="1">
    <location>
        <begin position="806"/>
        <end position="818"/>
    </location>
</feature>
<feature type="compositionally biased region" description="Low complexity" evidence="1">
    <location>
        <begin position="247"/>
        <end position="263"/>
    </location>
</feature>
<dbReference type="EMBL" id="KZ819634">
    <property type="protein sequence ID" value="PWN92760.1"/>
    <property type="molecule type" value="Genomic_DNA"/>
</dbReference>
<feature type="compositionally biased region" description="Basic and acidic residues" evidence="1">
    <location>
        <begin position="1728"/>
        <end position="1749"/>
    </location>
</feature>
<feature type="compositionally biased region" description="Low complexity" evidence="1">
    <location>
        <begin position="1753"/>
        <end position="1765"/>
    </location>
</feature>
<feature type="compositionally biased region" description="Low complexity" evidence="1">
    <location>
        <begin position="2135"/>
        <end position="2154"/>
    </location>
</feature>
<feature type="region of interest" description="Disordered" evidence="1">
    <location>
        <begin position="1847"/>
        <end position="1896"/>
    </location>
</feature>
<feature type="compositionally biased region" description="Basic and acidic residues" evidence="1">
    <location>
        <begin position="1958"/>
        <end position="1967"/>
    </location>
</feature>
<feature type="compositionally biased region" description="Low complexity" evidence="1">
    <location>
        <begin position="1438"/>
        <end position="1452"/>
    </location>
</feature>
<feature type="signal peptide" evidence="2">
    <location>
        <begin position="1"/>
        <end position="20"/>
    </location>
</feature>
<evidence type="ECO:0000313" key="3">
    <source>
        <dbReference type="EMBL" id="PWN92760.1"/>
    </source>
</evidence>
<protein>
    <submittedName>
        <fullName evidence="3">Uncharacterized protein</fullName>
    </submittedName>
</protein>
<feature type="compositionally biased region" description="Polar residues" evidence="1">
    <location>
        <begin position="1700"/>
        <end position="1711"/>
    </location>
</feature>
<feature type="compositionally biased region" description="Polar residues" evidence="1">
    <location>
        <begin position="840"/>
        <end position="854"/>
    </location>
</feature>
<evidence type="ECO:0000313" key="4">
    <source>
        <dbReference type="Proteomes" id="UP000245768"/>
    </source>
</evidence>
<sequence>MKVAFTAIAALAALAATTTALPVEAQGQAIQVRADGCKITGPKCFADGHCEEGKVECGPGVQNEVIAPEDHRQPPAPPVDPASAAEPAQPAAEGADPGTSTSVPASSSTTRGPLVGPTGDNVTIQAPPCIVHIYTARKPGRKQSDCKKKIGETEKTSASKGARQAGRQAKASVGGAGEGTSSPSSSSPSPSSVAGGRSLLASPPWRKRALSFDRQRAPSHHPLLSAAPRITTKPDDIGGAPVHQSFPTTAGTPTTSRSATPTPYFSAGGRRLATSLSSRRPSMDAASASVVEPAGPSSSSNISGRPSVDSGPSAGPTASGLSGWVSSRRRAASPLSPSFPPPAASSSWVRRQRAGEADEGETVEMIRPPSPRPRPSYDGTEVGSVARSVGSGAMAASTSSAGASEASTVRPAKASIDGGGRGGGGSTSTSTSNTGTPTGHATSSSTSGLSRFFGTRRRKQKNGTKALSVDVARAADPQPFDSPPLAVIARSNGQGQGQEEGGTGRARTSRPASASGRSAGSSTLNQTKMPQQLSPNLAGQRKRAPLGTPASDGSGGFSFPPKPTTPAVDAEPSSSTSPFSSSSQSKHSLGRSRSLASASKLRQFQQRLAPPGRGEEGGGGGGGGGRAGPSQSKPPASPNFFDWQWVGPFTGEDERKASLHSPSLSVPLAAMPTSTTPTLSLGNREYSTPDSRKTSVESRTRSPSQVAPIRPQQRRHRTTSLADRLTSFFSSSASATHPADQHGQSLNTSDQVVDLDAITLNRSLPADEQDHEDDDDDDLSHPRSSAHTAAATTTMTTTTTSSRGSTVKRKASLQRSHSRILPQRIRQFSFGRRPSSSSGTLTMVDNLQTSSQAPNADIEKLKKKEDHHNSTTSTYHDFRSSGSAAVLSPAVASSAASPSDVRASALLQKQRASPTASTPLSIATASSPKVARKFSLKRVMAPKFGDFGREGVPGTPEIEGWKTPKIEPGQESDAGPAEQNRSENWVQVIADDRINQIGLGLGPLDASTGGNLSGEAKRMSRRLQLLPTPDLSGSPMSGRALLREAGIASRMSSNPPSRDGSATPRPVGGETFVRSETQAAPEEQQLQQQQQQQEQETEPGIDTESELVYARDTQSPALGLQLNPTDEDHQGRLRDSRSAPFVSGLDALSTGWASPTTVPSETGRDTPVARRDEENQEQDDQKPVQHETEGRPEASMSQHWNDASTHTTSSNSSSGYNRPQSLISADGNDTPIVRLQRLVVDTTEDEEGSQAQDTRARDSDFFFRPLSSSNRQNHSGGNEPIESLQSPSRSSQALPGMAPSDAEQEQRSISAETAPVSSPAMTAASESALSGEAHTVTSMHSSGSSTLNARLFSDRMRAQRQNQQPQMTLMSGLSSSGSANTPRLSTVASASRSRELLFSADDQEEEEMMGRTSSSSSKRTSVQKPSNDAARTSPGEAPPRTSTSSSAAGARKGANRTSGMPSETGTIFSSGSSSVLEAEVSQAQRLKAVPLRKFKVEEWARKVGDTAPAEEDEGQGPAPKEEKKDSSKDSLPEIPDEPLSSADEVPLTARQEETSGVAAAVSTPTLPSEDARLGFAPMKRRRKVSTSPKSREEGISLGGERRPSNLSSSSSVTGADADEMMPSVFNYRRPTQAVTTELPSNSSSMSSLKGEGGRREASASPAARRSKRAASSSSRRKKSEKAPISRIFALDDSGGKTLRPSRSGNLVSAANSDDDEQVQRRGIVPKSSEVKVAGEVKKSEGKDVDEHSKGHQRSASAKTSSSASPSHRRRRGHAKNQSSGDGESSPRRKASYLTSEEAALAKRRERAERERLTKEKEKERQEARQAAYARRKKADPLLAARLALVGLADEPVTTAMTSTESRLASSSAATEVEEEKPEREARSEATTRKEQPINIESKTMLAFPTLSTAEATRDSPVLLPRSFDSLHTKNKPSTASVATVQSMASLLAALDFPQPPVRDTEAQRSDDGTVLSRAGFAQWDREALKTIEATAGDTRGDSNDNEPSGSKATNVEEKEGKGPLKPTAAALETSLRRARSVSSTPTKSPRLSMPAQTQATAKAESSLPAGGGTRLEHSFIFSSKSPVARKTGPIEDDAETVTGSPSESTLDVHGHRRKLSREATLRQSPVEAKRPEVVSPTRLSPSQSPLPSTTASTAGINATSKHRSQVPTIERFSMVVPLGSAQERNM</sequence>